<dbReference type="PATRIC" id="fig|1300343.5.peg.2090"/>
<dbReference type="GO" id="GO:0004038">
    <property type="term" value="F:allantoinase activity"/>
    <property type="evidence" value="ECO:0007669"/>
    <property type="project" value="TreeGrafter"/>
</dbReference>
<dbReference type="OrthoDB" id="9765462at2"/>
<dbReference type="EMBL" id="JSAQ01000001">
    <property type="protein sequence ID" value="KGO05784.1"/>
    <property type="molecule type" value="Genomic_DNA"/>
</dbReference>
<protein>
    <submittedName>
        <fullName evidence="3">Dihydroorotase</fullName>
    </submittedName>
</protein>
<name>A0A0A2GR52_9FLAO</name>
<dbReference type="InterPro" id="IPR050138">
    <property type="entry name" value="DHOase/Allantoinase_Hydrolase"/>
</dbReference>
<dbReference type="Gene3D" id="3.20.20.140">
    <property type="entry name" value="Metal-dependent hydrolases"/>
    <property type="match status" value="1"/>
</dbReference>
<dbReference type="CDD" id="cd01317">
    <property type="entry name" value="DHOase_IIa"/>
    <property type="match status" value="1"/>
</dbReference>
<dbReference type="GO" id="GO:0006145">
    <property type="term" value="P:purine nucleobase catabolic process"/>
    <property type="evidence" value="ECO:0007669"/>
    <property type="project" value="TreeGrafter"/>
</dbReference>
<dbReference type="KEGG" id="ddo:I597_2076"/>
<dbReference type="RefSeq" id="WP_035324817.1">
    <property type="nucleotide sequence ID" value="NZ_CP015125.1"/>
</dbReference>
<feature type="domain" description="Dihydroorotase catalytic" evidence="2">
    <location>
        <begin position="57"/>
        <end position="238"/>
    </location>
</feature>
<dbReference type="InterPro" id="IPR032466">
    <property type="entry name" value="Metal_Hydrolase"/>
</dbReference>
<dbReference type="InterPro" id="IPR011059">
    <property type="entry name" value="Metal-dep_hydrolase_composite"/>
</dbReference>
<dbReference type="Proteomes" id="UP000030140">
    <property type="component" value="Unassembled WGS sequence"/>
</dbReference>
<evidence type="ECO:0000256" key="1">
    <source>
        <dbReference type="ARBA" id="ARBA00022975"/>
    </source>
</evidence>
<evidence type="ECO:0000259" key="2">
    <source>
        <dbReference type="Pfam" id="PF12890"/>
    </source>
</evidence>
<dbReference type="PANTHER" id="PTHR43668:SF2">
    <property type="entry name" value="ALLANTOINASE"/>
    <property type="match status" value="1"/>
</dbReference>
<keyword evidence="4" id="KW-1185">Reference proteome</keyword>
<dbReference type="GO" id="GO:0004151">
    <property type="term" value="F:dihydroorotase activity"/>
    <property type="evidence" value="ECO:0007669"/>
    <property type="project" value="InterPro"/>
</dbReference>
<dbReference type="AlphaFoldDB" id="A0A0A2GR52"/>
<sequence>MKVLIKNATIIDSESSYHGTTQDIRIKDGLIIEIGQKLASLKGETTIEKEDLHISQGWFDTSVSMGQPGYEERETIDNGLNVAARSGFTGVALNPNTYPIIDTSSDITFVKKMAEGHATSLYPIGALTRNSASVDLAELYDMQQSGAVAFGDYQTPIKNPNLLKIALQYTQGFNGLVLSFPQEQQIAGKGMVNEGVMSTRVGLKGIPTIAESLQIARDLHILEYAGGKLHIPTVSTKEGVALIRAAKSKKLNVTCSVAIHNLCLTDDLIEDFDTRYKVLPPLRNKEHVEALVAAVKDGTIDTVTSDHNPLDVERKNVEFDNAMYGAIAQEATFKALLTIVSEKRAITLLTAGRNLFIGQNNPVKEQVKADLTLFSTKGSQTFTKQDILSSSQNAIFLNKKVKGEVYGIIANNQVVLN</sequence>
<dbReference type="GO" id="GO:0006221">
    <property type="term" value="P:pyrimidine nucleotide biosynthetic process"/>
    <property type="evidence" value="ECO:0007669"/>
    <property type="project" value="UniProtKB-KW"/>
</dbReference>
<accession>A0A0A2GR52</accession>
<organism evidence="3 4">
    <name type="scientific">Dokdonia donghaensis DSW-1</name>
    <dbReference type="NCBI Taxonomy" id="1300343"/>
    <lineage>
        <taxon>Bacteria</taxon>
        <taxon>Pseudomonadati</taxon>
        <taxon>Bacteroidota</taxon>
        <taxon>Flavobacteriia</taxon>
        <taxon>Flavobacteriales</taxon>
        <taxon>Flavobacteriaceae</taxon>
        <taxon>Dokdonia</taxon>
    </lineage>
</organism>
<evidence type="ECO:0000313" key="3">
    <source>
        <dbReference type="EMBL" id="KGO05784.1"/>
    </source>
</evidence>
<dbReference type="GO" id="GO:0005737">
    <property type="term" value="C:cytoplasm"/>
    <property type="evidence" value="ECO:0007669"/>
    <property type="project" value="TreeGrafter"/>
</dbReference>
<comment type="caution">
    <text evidence="3">The sequence shown here is derived from an EMBL/GenBank/DDBJ whole genome shotgun (WGS) entry which is preliminary data.</text>
</comment>
<proteinExistence type="predicted"/>
<dbReference type="SUPFAM" id="SSF51556">
    <property type="entry name" value="Metallo-dependent hydrolases"/>
    <property type="match status" value="1"/>
</dbReference>
<reference evidence="3 4" key="1">
    <citation type="submission" date="2014-10" db="EMBL/GenBank/DDBJ databases">
        <title>Draft genome sequence of the proteorhodopsin-containing marine bacterium Dokdonia donghaensis.</title>
        <authorList>
            <person name="Gomez-Consarnau L."/>
            <person name="Gonzalez J.M."/>
            <person name="Riedel T."/>
            <person name="Jaenicke S."/>
            <person name="Wagner-Doebler I."/>
            <person name="Fuhrman J.A."/>
        </authorList>
    </citation>
    <scope>NUCLEOTIDE SEQUENCE [LARGE SCALE GENOMIC DNA]</scope>
    <source>
        <strain evidence="3 4">DSW-1</strain>
    </source>
</reference>
<dbReference type="InterPro" id="IPR004722">
    <property type="entry name" value="DHOase"/>
</dbReference>
<dbReference type="PANTHER" id="PTHR43668">
    <property type="entry name" value="ALLANTOINASE"/>
    <property type="match status" value="1"/>
</dbReference>
<keyword evidence="1" id="KW-0665">Pyrimidine biosynthesis</keyword>
<evidence type="ECO:0000313" key="4">
    <source>
        <dbReference type="Proteomes" id="UP000030140"/>
    </source>
</evidence>
<dbReference type="SUPFAM" id="SSF51338">
    <property type="entry name" value="Composite domain of metallo-dependent hydrolases"/>
    <property type="match status" value="1"/>
</dbReference>
<dbReference type="InterPro" id="IPR024403">
    <property type="entry name" value="DHOase_cat"/>
</dbReference>
<dbReference type="Pfam" id="PF12890">
    <property type="entry name" value="DHOase"/>
    <property type="match status" value="1"/>
</dbReference>
<dbReference type="Gene3D" id="2.30.40.10">
    <property type="entry name" value="Urease, subunit C, domain 1"/>
    <property type="match status" value="1"/>
</dbReference>
<gene>
    <name evidence="3" type="ORF">NV36_02280</name>
</gene>
<dbReference type="GO" id="GO:0046872">
    <property type="term" value="F:metal ion binding"/>
    <property type="evidence" value="ECO:0007669"/>
    <property type="project" value="InterPro"/>
</dbReference>